<dbReference type="AlphaFoldDB" id="A0A9N9MX52"/>
<dbReference type="GO" id="GO:0008010">
    <property type="term" value="F:structural constituent of chitin-based larval cuticle"/>
    <property type="evidence" value="ECO:0007669"/>
    <property type="project" value="TreeGrafter"/>
</dbReference>
<dbReference type="PROSITE" id="PS00233">
    <property type="entry name" value="CHIT_BIND_RR_1"/>
    <property type="match status" value="1"/>
</dbReference>
<evidence type="ECO:0000256" key="2">
    <source>
        <dbReference type="PROSITE-ProRule" id="PRU00497"/>
    </source>
</evidence>
<keyword evidence="1 2" id="KW-0193">Cuticle</keyword>
<keyword evidence="4" id="KW-1185">Reference proteome</keyword>
<dbReference type="Proteomes" id="UP001152799">
    <property type="component" value="Chromosome 7"/>
</dbReference>
<evidence type="ECO:0008006" key="5">
    <source>
        <dbReference type="Google" id="ProtNLM"/>
    </source>
</evidence>
<gene>
    <name evidence="3" type="ORF">CEUTPL_LOCUS12202</name>
</gene>
<evidence type="ECO:0000313" key="3">
    <source>
        <dbReference type="EMBL" id="CAG9771777.1"/>
    </source>
</evidence>
<evidence type="ECO:0000313" key="4">
    <source>
        <dbReference type="Proteomes" id="UP001152799"/>
    </source>
</evidence>
<accession>A0A9N9MX52</accession>
<dbReference type="GO" id="GO:0062129">
    <property type="term" value="C:chitin-based extracellular matrix"/>
    <property type="evidence" value="ECO:0007669"/>
    <property type="project" value="TreeGrafter"/>
</dbReference>
<dbReference type="InterPro" id="IPR050468">
    <property type="entry name" value="Cuticle_Struct_Prot"/>
</dbReference>
<dbReference type="PANTHER" id="PTHR10380:SF173">
    <property type="entry name" value="CUTICULAR PROTEIN 47EF, ISOFORM C-RELATED"/>
    <property type="match status" value="1"/>
</dbReference>
<dbReference type="PANTHER" id="PTHR10380">
    <property type="entry name" value="CUTICLE PROTEIN"/>
    <property type="match status" value="1"/>
</dbReference>
<dbReference type="PROSITE" id="PS51155">
    <property type="entry name" value="CHIT_BIND_RR_2"/>
    <property type="match status" value="1"/>
</dbReference>
<dbReference type="OrthoDB" id="6493579at2759"/>
<organism evidence="3 4">
    <name type="scientific">Ceutorhynchus assimilis</name>
    <name type="common">cabbage seed weevil</name>
    <dbReference type="NCBI Taxonomy" id="467358"/>
    <lineage>
        <taxon>Eukaryota</taxon>
        <taxon>Metazoa</taxon>
        <taxon>Ecdysozoa</taxon>
        <taxon>Arthropoda</taxon>
        <taxon>Hexapoda</taxon>
        <taxon>Insecta</taxon>
        <taxon>Pterygota</taxon>
        <taxon>Neoptera</taxon>
        <taxon>Endopterygota</taxon>
        <taxon>Coleoptera</taxon>
        <taxon>Polyphaga</taxon>
        <taxon>Cucujiformia</taxon>
        <taxon>Curculionidae</taxon>
        <taxon>Ceutorhynchinae</taxon>
        <taxon>Ceutorhynchus</taxon>
    </lineage>
</organism>
<protein>
    <recommendedName>
        <fullName evidence="5">Pupal cuticle protein Edg-78E</fullName>
    </recommendedName>
</protein>
<evidence type="ECO:0000256" key="1">
    <source>
        <dbReference type="ARBA" id="ARBA00022460"/>
    </source>
</evidence>
<sequence>MLITLSRAAPYYSVIKPDGSYEYAYQTDNGIYAEQKGNVLAVEGSYLYQSPEGIPIHLTYTADENGFHPSGDHLPTPPPIPIEILRAIEWIKKQNEQKENKLMDKYS</sequence>
<proteinExistence type="predicted"/>
<name>A0A9N9MX52_9CUCU</name>
<reference evidence="3" key="1">
    <citation type="submission" date="2022-01" db="EMBL/GenBank/DDBJ databases">
        <authorList>
            <person name="King R."/>
        </authorList>
    </citation>
    <scope>NUCLEOTIDE SEQUENCE</scope>
</reference>
<dbReference type="PRINTS" id="PR00947">
    <property type="entry name" value="CUTICLE"/>
</dbReference>
<dbReference type="Pfam" id="PF00379">
    <property type="entry name" value="Chitin_bind_4"/>
    <property type="match status" value="1"/>
</dbReference>
<dbReference type="InterPro" id="IPR031311">
    <property type="entry name" value="CHIT_BIND_RR_consensus"/>
</dbReference>
<dbReference type="EMBL" id="OU892283">
    <property type="protein sequence ID" value="CAG9771777.1"/>
    <property type="molecule type" value="Genomic_DNA"/>
</dbReference>
<dbReference type="InterPro" id="IPR000618">
    <property type="entry name" value="Insect_cuticle"/>
</dbReference>